<accession>A0A175R4P5</accession>
<dbReference type="InterPro" id="IPR011711">
    <property type="entry name" value="GntR_C"/>
</dbReference>
<dbReference type="SUPFAM" id="SSF48008">
    <property type="entry name" value="GntR ligand-binding domain-like"/>
    <property type="match status" value="1"/>
</dbReference>
<reference evidence="5 6" key="1">
    <citation type="journal article" date="2016" name="Front. Microbiol.">
        <title>Genomic Resource of Rice Seed Associated Bacteria.</title>
        <authorList>
            <person name="Midha S."/>
            <person name="Bansal K."/>
            <person name="Sharma S."/>
            <person name="Kumar N."/>
            <person name="Patil P.P."/>
            <person name="Chaudhry V."/>
            <person name="Patil P.B."/>
        </authorList>
    </citation>
    <scope>NUCLEOTIDE SEQUENCE [LARGE SCALE GENOMIC DNA]</scope>
    <source>
        <strain evidence="5 6">NS226</strain>
    </source>
</reference>
<dbReference type="Pfam" id="PF00392">
    <property type="entry name" value="GntR"/>
    <property type="match status" value="1"/>
</dbReference>
<organism evidence="5 6">
    <name type="scientific">Aureimonas ureilytica</name>
    <dbReference type="NCBI Taxonomy" id="401562"/>
    <lineage>
        <taxon>Bacteria</taxon>
        <taxon>Pseudomonadati</taxon>
        <taxon>Pseudomonadota</taxon>
        <taxon>Alphaproteobacteria</taxon>
        <taxon>Hyphomicrobiales</taxon>
        <taxon>Aurantimonadaceae</taxon>
        <taxon>Aureimonas</taxon>
    </lineage>
</organism>
<keyword evidence="3" id="KW-0804">Transcription</keyword>
<keyword evidence="2" id="KW-0238">DNA-binding</keyword>
<evidence type="ECO:0000259" key="4">
    <source>
        <dbReference type="PROSITE" id="PS50949"/>
    </source>
</evidence>
<name>A0A175R4P5_9HYPH</name>
<dbReference type="InterPro" id="IPR036390">
    <property type="entry name" value="WH_DNA-bd_sf"/>
</dbReference>
<dbReference type="PRINTS" id="PR00035">
    <property type="entry name" value="HTHGNTR"/>
</dbReference>
<dbReference type="PATRIC" id="fig|401562.3.peg.3811"/>
<dbReference type="GO" id="GO:0003700">
    <property type="term" value="F:DNA-binding transcription factor activity"/>
    <property type="evidence" value="ECO:0007669"/>
    <property type="project" value="InterPro"/>
</dbReference>
<sequence length="227" mass="25246">MGQLALVLDRRGSVADQVHAALREAILDVSLTPGAAISENSICRQFEVSRTPVRAAIQRLSEEGLVDVFPQQGSFVSRIKIGGIHDSHFVRRTLEIALVREATQRWTPEAGARLGAILRAQEDSIAAGDVDGFHREDERFHQLIAVEAGREGVWPHILATKAQLTRFIRFSGNSERLPVVVEEHRRIGEALGARDADAAEAALTAHLDKIFILFEHMPDEERRHFEP</sequence>
<evidence type="ECO:0000313" key="6">
    <source>
        <dbReference type="Proteomes" id="UP000078272"/>
    </source>
</evidence>
<protein>
    <submittedName>
        <fullName evidence="5">GntR family transcriptional regulator</fullName>
    </submittedName>
</protein>
<dbReference type="AlphaFoldDB" id="A0A175R4P5"/>
<dbReference type="STRING" id="401562.NS365_02385"/>
<dbReference type="SMART" id="SM00345">
    <property type="entry name" value="HTH_GNTR"/>
    <property type="match status" value="1"/>
</dbReference>
<dbReference type="EMBL" id="LDPZ01000052">
    <property type="protein sequence ID" value="KTQ85926.1"/>
    <property type="molecule type" value="Genomic_DNA"/>
</dbReference>
<dbReference type="Proteomes" id="UP000078272">
    <property type="component" value="Unassembled WGS sequence"/>
</dbReference>
<gene>
    <name evidence="5" type="ORF">NS226_18550</name>
</gene>
<proteinExistence type="predicted"/>
<dbReference type="InterPro" id="IPR000524">
    <property type="entry name" value="Tscrpt_reg_HTH_GntR"/>
</dbReference>
<dbReference type="GO" id="GO:0003677">
    <property type="term" value="F:DNA binding"/>
    <property type="evidence" value="ECO:0007669"/>
    <property type="project" value="UniProtKB-KW"/>
</dbReference>
<keyword evidence="1" id="KW-0805">Transcription regulation</keyword>
<evidence type="ECO:0000256" key="3">
    <source>
        <dbReference type="ARBA" id="ARBA00023163"/>
    </source>
</evidence>
<evidence type="ECO:0000256" key="1">
    <source>
        <dbReference type="ARBA" id="ARBA00023015"/>
    </source>
</evidence>
<evidence type="ECO:0000313" key="5">
    <source>
        <dbReference type="EMBL" id="KTQ85926.1"/>
    </source>
</evidence>
<evidence type="ECO:0000256" key="2">
    <source>
        <dbReference type="ARBA" id="ARBA00023125"/>
    </source>
</evidence>
<dbReference type="CDD" id="cd07377">
    <property type="entry name" value="WHTH_GntR"/>
    <property type="match status" value="1"/>
</dbReference>
<dbReference type="PANTHER" id="PTHR43537:SF45">
    <property type="entry name" value="GNTR FAMILY REGULATORY PROTEIN"/>
    <property type="match status" value="1"/>
</dbReference>
<dbReference type="Gene3D" id="1.20.120.530">
    <property type="entry name" value="GntR ligand-binding domain-like"/>
    <property type="match status" value="1"/>
</dbReference>
<dbReference type="Gene3D" id="1.10.10.10">
    <property type="entry name" value="Winged helix-like DNA-binding domain superfamily/Winged helix DNA-binding domain"/>
    <property type="match status" value="1"/>
</dbReference>
<dbReference type="PROSITE" id="PS50949">
    <property type="entry name" value="HTH_GNTR"/>
    <property type="match status" value="1"/>
</dbReference>
<dbReference type="SUPFAM" id="SSF46785">
    <property type="entry name" value="Winged helix' DNA-binding domain"/>
    <property type="match status" value="1"/>
</dbReference>
<dbReference type="SMART" id="SM00895">
    <property type="entry name" value="FCD"/>
    <property type="match status" value="1"/>
</dbReference>
<dbReference type="InterPro" id="IPR036388">
    <property type="entry name" value="WH-like_DNA-bd_sf"/>
</dbReference>
<dbReference type="InterPro" id="IPR008920">
    <property type="entry name" value="TF_FadR/GntR_C"/>
</dbReference>
<comment type="caution">
    <text evidence="5">The sequence shown here is derived from an EMBL/GenBank/DDBJ whole genome shotgun (WGS) entry which is preliminary data.</text>
</comment>
<feature type="domain" description="HTH gntR-type" evidence="4">
    <location>
        <begin position="12"/>
        <end position="79"/>
    </location>
</feature>
<dbReference type="PANTHER" id="PTHR43537">
    <property type="entry name" value="TRANSCRIPTIONAL REGULATOR, GNTR FAMILY"/>
    <property type="match status" value="1"/>
</dbReference>
<dbReference type="Pfam" id="PF07729">
    <property type="entry name" value="FCD"/>
    <property type="match status" value="1"/>
</dbReference>